<evidence type="ECO:0000313" key="2">
    <source>
        <dbReference type="Proteomes" id="UP000694845"/>
    </source>
</evidence>
<gene>
    <name evidence="3" type="primary">LOC110976708</name>
</gene>
<proteinExistence type="predicted"/>
<feature type="transmembrane region" description="Helical" evidence="1">
    <location>
        <begin position="92"/>
        <end position="115"/>
    </location>
</feature>
<dbReference type="RefSeq" id="XP_022085903.1">
    <property type="nucleotide sequence ID" value="XM_022230211.1"/>
</dbReference>
<evidence type="ECO:0000256" key="1">
    <source>
        <dbReference type="SAM" id="Phobius"/>
    </source>
</evidence>
<dbReference type="KEGG" id="aplc:110976708"/>
<reference evidence="3" key="1">
    <citation type="submission" date="2025-08" db="UniProtKB">
        <authorList>
            <consortium name="RefSeq"/>
        </authorList>
    </citation>
    <scope>IDENTIFICATION</scope>
</reference>
<feature type="transmembrane region" description="Helical" evidence="1">
    <location>
        <begin position="43"/>
        <end position="71"/>
    </location>
</feature>
<dbReference type="AlphaFoldDB" id="A0A8B7XYC6"/>
<organism evidence="2 3">
    <name type="scientific">Acanthaster planci</name>
    <name type="common">Crown-of-thorns starfish</name>
    <dbReference type="NCBI Taxonomy" id="133434"/>
    <lineage>
        <taxon>Eukaryota</taxon>
        <taxon>Metazoa</taxon>
        <taxon>Echinodermata</taxon>
        <taxon>Eleutherozoa</taxon>
        <taxon>Asterozoa</taxon>
        <taxon>Asteroidea</taxon>
        <taxon>Valvatacea</taxon>
        <taxon>Valvatida</taxon>
        <taxon>Acanthasteridae</taxon>
        <taxon>Acanthaster</taxon>
    </lineage>
</organism>
<name>A0A8B7XYC6_ACAPL</name>
<accession>A0A8B7XYC6</accession>
<dbReference type="OrthoDB" id="6500128at2759"/>
<protein>
    <submittedName>
        <fullName evidence="3">ATP-binding cassette sub-family C member 8-like</fullName>
    </submittedName>
</protein>
<keyword evidence="2" id="KW-1185">Reference proteome</keyword>
<keyword evidence="1" id="KW-0812">Transmembrane</keyword>
<dbReference type="GeneID" id="110976708"/>
<feature type="transmembrane region" description="Helical" evidence="1">
    <location>
        <begin position="312"/>
        <end position="334"/>
    </location>
</feature>
<keyword evidence="1" id="KW-1133">Transmembrane helix</keyword>
<feature type="transmembrane region" description="Helical" evidence="1">
    <location>
        <begin position="193"/>
        <end position="214"/>
    </location>
</feature>
<sequence>MALGTVKDDFSWFCGVLKLPTNVSLDDPDDGRNSVEGHEDDNGPWLCVVSAVGTALHSVFLLLFVVLLVIFTCRLNAQSSRTSNPQRCPGNVLRWLILAFLLFILSCAIGEGVLTDSTRPQVFPTQPYLYLPSLCALLATFTAAVYYNSMERWRKFHMSLLSIFYWITCFAIQAATLWCLIQLGHGSVEVLRFDLSLCLLAAYVVFIILDLLVLKTLVPCRNLSYRPTPTSDSIPGDLYYVHDDVSVLSQVTLGWLTKFLRLGNKRSLERKDLGSLPERHTSQENFKRFKEVFLKEKANALKNNQKVSLFRVFGHFCGIRLLAVGLLKVVSVFVKFVTPAAIRVLIFSGLATTSDHLAT</sequence>
<feature type="transmembrane region" description="Helical" evidence="1">
    <location>
        <begin position="127"/>
        <end position="147"/>
    </location>
</feature>
<evidence type="ECO:0000313" key="3">
    <source>
        <dbReference type="RefSeq" id="XP_022085903.1"/>
    </source>
</evidence>
<dbReference type="Proteomes" id="UP000694845">
    <property type="component" value="Unplaced"/>
</dbReference>
<keyword evidence="1" id="KW-0472">Membrane</keyword>
<feature type="transmembrane region" description="Helical" evidence="1">
    <location>
        <begin position="159"/>
        <end position="181"/>
    </location>
</feature>